<dbReference type="AlphaFoldDB" id="A0A7S0KHM1"/>
<accession>A0A7S0KHM1</accession>
<evidence type="ECO:0000256" key="1">
    <source>
        <dbReference type="SAM" id="MobiDB-lite"/>
    </source>
</evidence>
<feature type="domain" description="Trafficking protein particle complex subunit 11" evidence="2">
    <location>
        <begin position="299"/>
        <end position="552"/>
    </location>
</feature>
<feature type="compositionally biased region" description="Basic and acidic residues" evidence="1">
    <location>
        <begin position="77"/>
        <end position="92"/>
    </location>
</feature>
<gene>
    <name evidence="3" type="ORF">OMED0929_LOCUS3619</name>
</gene>
<evidence type="ECO:0000313" key="3">
    <source>
        <dbReference type="EMBL" id="CAD8581991.1"/>
    </source>
</evidence>
<sequence>MRVDELRTPPLALVCALGRADVQPELAETLRTRATPPLVLASHPAIEDAPRVLVPRLRKRGVKQHLRTHAHGASAAHDAHARGVSSRADHANADAASTSATSNASLSSHPDIRGALKRDWLLKHKQSKPAVVMALLDNDVLDGSSDARAQLTRSLEKLYGAAHNAGAYVCVVCLAAGPGLPEVLPEDKASIIRKLLNIENRSIVTLNTATAQGREHGWNKAMKVAQELAIKMYGEECDRMTAMVDDPGCPAVLRARYAFKAGTYAEFRQDWVTATKRYRTAYEALPDVRAGMTTQDIIETLEVSEVLHVKLCVLLLHSGSPTEAVHQIEKHMRRWSNAASALGQEALPTFHEWRARQYNVFGDLLEHRLPAPAPVGTPRTHLPAFYFHAAAQCSIARRLAFDSVAFDSTAAPIEDVKVELGSYVGQLKIAGTENTRLTPEQYMAYLRVKDTRETISRETIELLTKAHDHYKENSAGTAGGRSFASLIAELANEYLHAGDYKSARKLFTTVAVVYRRERWTELLCSVLLHLKTCAKALRDDEAYLSICLEMAALNEGAASEHAPAAFIAAYAAMNEPRSGAAGGGGEDEDEDEDDVAPTITCGDGHLDRVFIHKAGFSTLDCVPGEPVKFHVALMSNLAGDLDISHIDVDFTESDAYEWSDSRSRVLRSREWLRLSFDIIPKCGYVCEATSLTLTTKAGYEFVIPFTADTSDCSTSSVNYESLPDSVLKMKIKTHTLDVRDAPPRATITMHTPNGSALVGEMSRVDITVTSVTDELEEAELLLHVTEDDEPSSNVHILSNTTGDVIPNGNIVIGDVALHATWTGAVCLRWSSDGPPAALHATLTAKRTGARMTEMFKNNPRTAPVESVTHVSCDAPFTVKRAYLPSYRQSPLVLQGDKCSKSPPVGVMLATLHVGGPTELTLDDVKSNVTGAPDKGVTQTDTNDTVTLNAGDAFLHVIPLRSQDHGEDSVRVKWHRTHGDSKSRDKAPTVIINEYVLPAVIGSKPPLTVELKYPPKLFLGEPFTYEVRASNATTASYDVKVAVTDSTGFVFSGIKRATMYVPPLSSASFYFLLVPIVTGSAVLPEMSLSAERFAAKFVPPIESRRVYVRPAY</sequence>
<reference evidence="3" key="1">
    <citation type="submission" date="2021-01" db="EMBL/GenBank/DDBJ databases">
        <authorList>
            <person name="Corre E."/>
            <person name="Pelletier E."/>
            <person name="Niang G."/>
            <person name="Scheremetjew M."/>
            <person name="Finn R."/>
            <person name="Kale V."/>
            <person name="Holt S."/>
            <person name="Cochrane G."/>
            <person name="Meng A."/>
            <person name="Brown T."/>
            <person name="Cohen L."/>
        </authorList>
    </citation>
    <scope>NUCLEOTIDE SEQUENCE</scope>
    <source>
        <strain evidence="3">Clade-D-RCC2572</strain>
    </source>
</reference>
<dbReference type="PANTHER" id="PTHR14374">
    <property type="entry name" value="FOIE GRAS"/>
    <property type="match status" value="1"/>
</dbReference>
<dbReference type="InterPro" id="IPR021773">
    <property type="entry name" value="TPC11"/>
</dbReference>
<dbReference type="Pfam" id="PF11817">
    <property type="entry name" value="Foie-gras_1"/>
    <property type="match status" value="1"/>
</dbReference>
<dbReference type="PANTHER" id="PTHR14374:SF0">
    <property type="entry name" value="TRAFFICKING PROTEIN PARTICLE COMPLEX SUBUNIT 11"/>
    <property type="match status" value="1"/>
</dbReference>
<evidence type="ECO:0000259" key="2">
    <source>
        <dbReference type="Pfam" id="PF11817"/>
    </source>
</evidence>
<organism evidence="3">
    <name type="scientific">Ostreococcus mediterraneus</name>
    <dbReference type="NCBI Taxonomy" id="1486918"/>
    <lineage>
        <taxon>Eukaryota</taxon>
        <taxon>Viridiplantae</taxon>
        <taxon>Chlorophyta</taxon>
        <taxon>Mamiellophyceae</taxon>
        <taxon>Mamiellales</taxon>
        <taxon>Bathycoccaceae</taxon>
        <taxon>Ostreococcus</taxon>
    </lineage>
</organism>
<feature type="region of interest" description="Disordered" evidence="1">
    <location>
        <begin position="66"/>
        <end position="108"/>
    </location>
</feature>
<proteinExistence type="predicted"/>
<feature type="compositionally biased region" description="Low complexity" evidence="1">
    <location>
        <begin position="93"/>
        <end position="108"/>
    </location>
</feature>
<dbReference type="EMBL" id="HBEW01004336">
    <property type="protein sequence ID" value="CAD8581991.1"/>
    <property type="molecule type" value="Transcribed_RNA"/>
</dbReference>
<name>A0A7S0KHM1_9CHLO</name>
<protein>
    <recommendedName>
        <fullName evidence="2">Trafficking protein particle complex subunit 11 domain-containing protein</fullName>
    </recommendedName>
</protein>